<accession>A0A835GGD8</accession>
<sequence>MAPHRQPSSLFQICVKSSISLINASCYSIEKSYPEHKFPNCEQEIKELKLQLMKLLPARLFDVLCSQRTCCVYRGDPRVQLLALTHPNISIFRKCDTDNGIPLSFWLSTLSTLKRLVVLDLKFICTDEILEVVGQNCLLLEEINIVSRVDICKSLFNASVLIRNVSDAGLSFVTNLKHLRILSMDPPRNERANRIGRCVSQAGIIMCVTKLPYLEELRIESCDIGSTLISSTIDIGPLSLRKINCHFASADGVRKLLKICPFLRELSITHLSEYSKDSILEQIRISEARLYRLDLSFFSYSESMQQLLTVKGRYLTHFSLWEIDHSMTLDAVISLGKCCPNLNTLCLMTQSNCLVIPKYFQRPKKIFSELRSLTLGNDHFSLRDILTFFLECTDSMQKLILKYQRRSMIDDIILQLLEKGYLRNLNYLWLDCTLVVTTKVAKKIIQMCDKLQIFTVDYSVEMVDIIRYINDNNLDLKLGTY</sequence>
<dbReference type="AlphaFoldDB" id="A0A835GGD8"/>
<name>A0A835GGD8_SPOEX</name>
<reference evidence="1" key="1">
    <citation type="submission" date="2020-08" db="EMBL/GenBank/DDBJ databases">
        <title>Spodoptera exigua strain:BAW_Kor-Di-RS1 Genome sequencing and assembly.</title>
        <authorList>
            <person name="Kim J."/>
            <person name="Nam H.Y."/>
            <person name="Kwon M."/>
            <person name="Choi J.H."/>
            <person name="Cho S.R."/>
            <person name="Kim G.-H."/>
        </authorList>
    </citation>
    <scope>NUCLEOTIDE SEQUENCE</scope>
    <source>
        <strain evidence="1">BAW_Kor-Di-RS1</strain>
        <tissue evidence="1">Whole-body</tissue>
    </source>
</reference>
<organism evidence="1 2">
    <name type="scientific">Spodoptera exigua</name>
    <name type="common">Beet armyworm</name>
    <name type="synonym">Noctua fulgens</name>
    <dbReference type="NCBI Taxonomy" id="7107"/>
    <lineage>
        <taxon>Eukaryota</taxon>
        <taxon>Metazoa</taxon>
        <taxon>Ecdysozoa</taxon>
        <taxon>Arthropoda</taxon>
        <taxon>Hexapoda</taxon>
        <taxon>Insecta</taxon>
        <taxon>Pterygota</taxon>
        <taxon>Neoptera</taxon>
        <taxon>Endopterygota</taxon>
        <taxon>Lepidoptera</taxon>
        <taxon>Glossata</taxon>
        <taxon>Ditrysia</taxon>
        <taxon>Noctuoidea</taxon>
        <taxon>Noctuidae</taxon>
        <taxon>Amphipyrinae</taxon>
        <taxon>Spodoptera</taxon>
    </lineage>
</organism>
<proteinExistence type="predicted"/>
<dbReference type="OrthoDB" id="6367911at2759"/>
<dbReference type="SUPFAM" id="SSF52047">
    <property type="entry name" value="RNI-like"/>
    <property type="match status" value="1"/>
</dbReference>
<evidence type="ECO:0000313" key="1">
    <source>
        <dbReference type="EMBL" id="KAF9414802.1"/>
    </source>
</evidence>
<keyword evidence="2" id="KW-1185">Reference proteome</keyword>
<dbReference type="Proteomes" id="UP000648187">
    <property type="component" value="Unassembled WGS sequence"/>
</dbReference>
<dbReference type="InterPro" id="IPR032675">
    <property type="entry name" value="LRR_dom_sf"/>
</dbReference>
<dbReference type="EMBL" id="JACKWZ010000124">
    <property type="protein sequence ID" value="KAF9414802.1"/>
    <property type="molecule type" value="Genomic_DNA"/>
</dbReference>
<dbReference type="Gene3D" id="3.80.10.10">
    <property type="entry name" value="Ribonuclease Inhibitor"/>
    <property type="match status" value="1"/>
</dbReference>
<evidence type="ECO:0000313" key="2">
    <source>
        <dbReference type="Proteomes" id="UP000648187"/>
    </source>
</evidence>
<gene>
    <name evidence="1" type="ORF">HW555_007382</name>
</gene>
<comment type="caution">
    <text evidence="1">The sequence shown here is derived from an EMBL/GenBank/DDBJ whole genome shotgun (WGS) entry which is preliminary data.</text>
</comment>
<protein>
    <submittedName>
        <fullName evidence="1">Uncharacterized protein</fullName>
    </submittedName>
</protein>